<evidence type="ECO:0000313" key="3">
    <source>
        <dbReference type="Proteomes" id="UP000177555"/>
    </source>
</evidence>
<dbReference type="Proteomes" id="UP000177555">
    <property type="component" value="Unassembled WGS sequence"/>
</dbReference>
<name>A0A1F5JH49_9BACT</name>
<dbReference type="AlphaFoldDB" id="A0A1F5JH49"/>
<comment type="caution">
    <text evidence="2">The sequence shown here is derived from an EMBL/GenBank/DDBJ whole genome shotgun (WGS) entry which is preliminary data.</text>
</comment>
<reference evidence="2 3" key="1">
    <citation type="journal article" date="2016" name="Nat. Commun.">
        <title>Thousands of microbial genomes shed light on interconnected biogeochemical processes in an aquifer system.</title>
        <authorList>
            <person name="Anantharaman K."/>
            <person name="Brown C.T."/>
            <person name="Hug L.A."/>
            <person name="Sharon I."/>
            <person name="Castelle C.J."/>
            <person name="Probst A.J."/>
            <person name="Thomas B.C."/>
            <person name="Singh A."/>
            <person name="Wilkins M.J."/>
            <person name="Karaoz U."/>
            <person name="Brodie E.L."/>
            <person name="Williams K.H."/>
            <person name="Hubbard S.S."/>
            <person name="Banfield J.F."/>
        </authorList>
    </citation>
    <scope>NUCLEOTIDE SEQUENCE [LARGE SCALE GENOMIC DNA]</scope>
</reference>
<accession>A0A1F5JH49</accession>
<dbReference type="EMBL" id="MFCP01000027">
    <property type="protein sequence ID" value="OGE27909.1"/>
    <property type="molecule type" value="Genomic_DNA"/>
</dbReference>
<proteinExistence type="predicted"/>
<keyword evidence="1" id="KW-0175">Coiled coil</keyword>
<evidence type="ECO:0000256" key="1">
    <source>
        <dbReference type="SAM" id="Coils"/>
    </source>
</evidence>
<feature type="coiled-coil region" evidence="1">
    <location>
        <begin position="23"/>
        <end position="50"/>
    </location>
</feature>
<evidence type="ECO:0000313" key="2">
    <source>
        <dbReference type="EMBL" id="OGE27909.1"/>
    </source>
</evidence>
<gene>
    <name evidence="2" type="ORF">A2867_02470</name>
</gene>
<protein>
    <submittedName>
        <fullName evidence="2">Uncharacterized protein</fullName>
    </submittedName>
</protein>
<sequence length="228" mass="25965">MLETKAGTRARSEELFKAAIAEFTSLQEDLSKVEQVVEQASQELVASREQFAEWPLTERLYARILDVLGIKPIISPELSRRYKQAQDVKNHLNDLSNNAALDVCHFGGKLPGVHTLYTLSYDVLDNRFNVGFIIRTRANDETKFFYAQGDFDTLRYKTVQDRRATTIRIPRADSFPPVLYVPEGKERRLFITGYNGLGAYGRFLKTAEWMPAPNSLPTQIDPDGFVLK</sequence>
<organism evidence="2 3">
    <name type="scientific">Candidatus Daviesbacteria bacterium RIFCSPHIGHO2_01_FULL_40_11</name>
    <dbReference type="NCBI Taxonomy" id="1797762"/>
    <lineage>
        <taxon>Bacteria</taxon>
        <taxon>Candidatus Daviesiibacteriota</taxon>
    </lineage>
</organism>